<evidence type="ECO:0000313" key="11">
    <source>
        <dbReference type="Proteomes" id="UP000019804"/>
    </source>
</evidence>
<dbReference type="PROSITE" id="PS50850">
    <property type="entry name" value="MFS"/>
    <property type="match status" value="1"/>
</dbReference>
<evidence type="ECO:0000256" key="4">
    <source>
        <dbReference type="ARBA" id="ARBA00022692"/>
    </source>
</evidence>
<accession>A0A017SCD1</accession>
<feature type="transmembrane region" description="Helical" evidence="8">
    <location>
        <begin position="107"/>
        <end position="125"/>
    </location>
</feature>
<name>A0A017SCD1_ASPRC</name>
<dbReference type="PANTHER" id="PTHR48022">
    <property type="entry name" value="PLASTIDIC GLUCOSE TRANSPORTER 4"/>
    <property type="match status" value="1"/>
</dbReference>
<gene>
    <name evidence="10" type="ORF">EURHEDRAFT_531454</name>
</gene>
<dbReference type="RefSeq" id="XP_040638134.1">
    <property type="nucleotide sequence ID" value="XM_040787191.1"/>
</dbReference>
<evidence type="ECO:0000256" key="8">
    <source>
        <dbReference type="SAM" id="Phobius"/>
    </source>
</evidence>
<dbReference type="AlphaFoldDB" id="A0A017SCD1"/>
<dbReference type="Gene3D" id="1.20.1250.20">
    <property type="entry name" value="MFS general substrate transporter like domains"/>
    <property type="match status" value="1"/>
</dbReference>
<evidence type="ECO:0000256" key="7">
    <source>
        <dbReference type="RuleBase" id="RU003346"/>
    </source>
</evidence>
<feature type="domain" description="Major facilitator superfamily (MFS) profile" evidence="9">
    <location>
        <begin position="11"/>
        <end position="444"/>
    </location>
</feature>
<dbReference type="PROSITE" id="PS00216">
    <property type="entry name" value="SUGAR_TRANSPORT_1"/>
    <property type="match status" value="1"/>
</dbReference>
<feature type="transmembrane region" description="Helical" evidence="8">
    <location>
        <begin position="53"/>
        <end position="74"/>
    </location>
</feature>
<evidence type="ECO:0000256" key="5">
    <source>
        <dbReference type="ARBA" id="ARBA00022989"/>
    </source>
</evidence>
<keyword evidence="5 8" id="KW-1133">Transmembrane helix</keyword>
<feature type="transmembrane region" description="Helical" evidence="8">
    <location>
        <begin position="255"/>
        <end position="277"/>
    </location>
</feature>
<dbReference type="GO" id="GO:0016020">
    <property type="term" value="C:membrane"/>
    <property type="evidence" value="ECO:0007669"/>
    <property type="project" value="UniProtKB-SubCell"/>
</dbReference>
<feature type="transmembrane region" description="Helical" evidence="8">
    <location>
        <begin position="324"/>
        <end position="348"/>
    </location>
</feature>
<dbReference type="InterPro" id="IPR005829">
    <property type="entry name" value="Sugar_transporter_CS"/>
</dbReference>
<dbReference type="InterPro" id="IPR003663">
    <property type="entry name" value="Sugar/inositol_transpt"/>
</dbReference>
<feature type="transmembrane region" description="Helical" evidence="8">
    <location>
        <begin position="81"/>
        <end position="101"/>
    </location>
</feature>
<dbReference type="InterPro" id="IPR036259">
    <property type="entry name" value="MFS_trans_sf"/>
</dbReference>
<proteinExistence type="inferred from homology"/>
<dbReference type="Proteomes" id="UP000019804">
    <property type="component" value="Unassembled WGS sequence"/>
</dbReference>
<protein>
    <submittedName>
        <fullName evidence="10">General substrate transporter</fullName>
    </submittedName>
</protein>
<dbReference type="STRING" id="1388766.A0A017SCD1"/>
<dbReference type="InterPro" id="IPR020846">
    <property type="entry name" value="MFS_dom"/>
</dbReference>
<evidence type="ECO:0000256" key="2">
    <source>
        <dbReference type="ARBA" id="ARBA00010992"/>
    </source>
</evidence>
<sequence>MQGERIELAQIFLVACPSFILFGYNQSGVGGLVDFPTTGAQKSHNATVQGAVIASYTIDALFGSLICTWIGDILGRHRTIFTGALIALIGQALECTAYALAQFTVGRVILGFGVGMLAATVPVWQSECASPNKRGRNVVLAGMFIAFGFSLTQWVNFGFFQIQEQPTSWRGSLTIPTLFSFIIMSSIFFLSESPRLLVLRNRSDSAQQSLASLRGKSITSPEVLNELHSIETSLEESSHSTIRLRDVFSKNEDKLLYRFLCITLQFFQQMSGGTLISIYTPTIFQGDLDLSARMAKILAACALSWKFLSCFVGFFIIDRVGRRAAFMISGGGMGLCMVAMAVSTSFIGNHTASIISALFVFIYNFFLPLGFLGINFLYPAEIAPARLRVAVQSISTANQWLWMFVVAMVTPTAIAQVGYQYYIVYAVISLIIPPSVCLFYPETKNRSLEEVDQIFRESTSISDAMKASRKLPIQNDVSGGLEGKAVV</sequence>
<feature type="transmembrane region" description="Helical" evidence="8">
    <location>
        <begin position="297"/>
        <end position="317"/>
    </location>
</feature>
<dbReference type="EMBL" id="KK088426">
    <property type="protein sequence ID" value="EYE94446.1"/>
    <property type="molecule type" value="Genomic_DNA"/>
</dbReference>
<evidence type="ECO:0000259" key="9">
    <source>
        <dbReference type="PROSITE" id="PS50850"/>
    </source>
</evidence>
<feature type="transmembrane region" description="Helical" evidence="8">
    <location>
        <begin position="137"/>
        <end position="157"/>
    </location>
</feature>
<dbReference type="HOGENOM" id="CLU_001265_30_3_1"/>
<feature type="transmembrane region" description="Helical" evidence="8">
    <location>
        <begin position="12"/>
        <end position="33"/>
    </location>
</feature>
<dbReference type="GeneID" id="63702315"/>
<dbReference type="InterPro" id="IPR005828">
    <property type="entry name" value="MFS_sugar_transport-like"/>
</dbReference>
<feature type="transmembrane region" description="Helical" evidence="8">
    <location>
        <begin position="399"/>
        <end position="416"/>
    </location>
</feature>
<reference evidence="11" key="1">
    <citation type="journal article" date="2014" name="Nat. Commun.">
        <title>Genomic adaptations of the halophilic Dead Sea filamentous fungus Eurotium rubrum.</title>
        <authorList>
            <person name="Kis-Papo T."/>
            <person name="Weig A.R."/>
            <person name="Riley R."/>
            <person name="Persoh D."/>
            <person name="Salamov A."/>
            <person name="Sun H."/>
            <person name="Lipzen A."/>
            <person name="Wasser S.P."/>
            <person name="Rambold G."/>
            <person name="Grigoriev I.V."/>
            <person name="Nevo E."/>
        </authorList>
    </citation>
    <scope>NUCLEOTIDE SEQUENCE [LARGE SCALE GENOMIC DNA]</scope>
    <source>
        <strain evidence="11">CBS 135680</strain>
    </source>
</reference>
<dbReference type="PRINTS" id="PR00171">
    <property type="entry name" value="SUGRTRNSPORT"/>
</dbReference>
<dbReference type="Pfam" id="PF00083">
    <property type="entry name" value="Sugar_tr"/>
    <property type="match status" value="1"/>
</dbReference>
<evidence type="ECO:0000313" key="10">
    <source>
        <dbReference type="EMBL" id="EYE94446.1"/>
    </source>
</evidence>
<evidence type="ECO:0000256" key="1">
    <source>
        <dbReference type="ARBA" id="ARBA00004141"/>
    </source>
</evidence>
<comment type="subcellular location">
    <subcellularLocation>
        <location evidence="1">Membrane</location>
        <topology evidence="1">Multi-pass membrane protein</topology>
    </subcellularLocation>
</comment>
<evidence type="ECO:0000256" key="3">
    <source>
        <dbReference type="ARBA" id="ARBA00022448"/>
    </source>
</evidence>
<keyword evidence="11" id="KW-1185">Reference proteome</keyword>
<dbReference type="PANTHER" id="PTHR48022:SF45">
    <property type="entry name" value="MAJOR FACILITATOR SUPERFAMILY (MFS) PROFILE DOMAIN-CONTAINING PROTEIN-RELATED"/>
    <property type="match status" value="1"/>
</dbReference>
<dbReference type="InterPro" id="IPR050360">
    <property type="entry name" value="MFS_Sugar_Transporters"/>
</dbReference>
<dbReference type="NCBIfam" id="TIGR00879">
    <property type="entry name" value="SP"/>
    <property type="match status" value="1"/>
</dbReference>
<organism evidence="10 11">
    <name type="scientific">Aspergillus ruber (strain CBS 135680)</name>
    <dbReference type="NCBI Taxonomy" id="1388766"/>
    <lineage>
        <taxon>Eukaryota</taxon>
        <taxon>Fungi</taxon>
        <taxon>Dikarya</taxon>
        <taxon>Ascomycota</taxon>
        <taxon>Pezizomycotina</taxon>
        <taxon>Eurotiomycetes</taxon>
        <taxon>Eurotiomycetidae</taxon>
        <taxon>Eurotiales</taxon>
        <taxon>Aspergillaceae</taxon>
        <taxon>Aspergillus</taxon>
        <taxon>Aspergillus subgen. Aspergillus</taxon>
    </lineage>
</organism>
<evidence type="ECO:0000256" key="6">
    <source>
        <dbReference type="ARBA" id="ARBA00023136"/>
    </source>
</evidence>
<dbReference type="OrthoDB" id="6612291at2759"/>
<feature type="transmembrane region" description="Helical" evidence="8">
    <location>
        <begin position="169"/>
        <end position="190"/>
    </location>
</feature>
<feature type="transmembrane region" description="Helical" evidence="8">
    <location>
        <begin position="422"/>
        <end position="440"/>
    </location>
</feature>
<comment type="similarity">
    <text evidence="2 7">Belongs to the major facilitator superfamily. Sugar transporter (TC 2.A.1.1) family.</text>
</comment>
<dbReference type="GO" id="GO:0005351">
    <property type="term" value="F:carbohydrate:proton symporter activity"/>
    <property type="evidence" value="ECO:0007669"/>
    <property type="project" value="TreeGrafter"/>
</dbReference>
<keyword evidence="4 8" id="KW-0812">Transmembrane</keyword>
<keyword evidence="3 7" id="KW-0813">Transport</keyword>
<dbReference type="SUPFAM" id="SSF103473">
    <property type="entry name" value="MFS general substrate transporter"/>
    <property type="match status" value="1"/>
</dbReference>
<keyword evidence="6 8" id="KW-0472">Membrane</keyword>
<feature type="transmembrane region" description="Helical" evidence="8">
    <location>
        <begin position="354"/>
        <end position="378"/>
    </location>
</feature>